<feature type="compositionally biased region" description="Polar residues" evidence="1">
    <location>
        <begin position="220"/>
        <end position="229"/>
    </location>
</feature>
<sequence>MQEKGTEQSFSFPAPSVRSASALSFNPFVLTRFVPNLDDITSDEQEDLWYSRADYKHIRRREQSLMEQVSKQAKSQQHQQHFMAQRVLGIQTSQERAARCKNIRKTQLFVLAEQERHQRKNPDQLALAYCERSKECAQRAQERGMDVEIFLRDLDLAYVEASTSHGDMCSERGRPPAPGNLGKVSPAMKDQRWSADSSSSTSHSPSSNRGGSSCNVAEMMNTNDHQSSPPMTVVDVPLHITLQQQMRRRHAGDIVDETRLPDLYHPRLPQRRKLDYAAALNLSHLSPIL</sequence>
<organism evidence="3 4">
    <name type="scientific">Nitzschia inconspicua</name>
    <dbReference type="NCBI Taxonomy" id="303405"/>
    <lineage>
        <taxon>Eukaryota</taxon>
        <taxon>Sar</taxon>
        <taxon>Stramenopiles</taxon>
        <taxon>Ochrophyta</taxon>
        <taxon>Bacillariophyta</taxon>
        <taxon>Bacillariophyceae</taxon>
        <taxon>Bacillariophycidae</taxon>
        <taxon>Bacillariales</taxon>
        <taxon>Bacillariaceae</taxon>
        <taxon>Nitzschia</taxon>
    </lineage>
</organism>
<evidence type="ECO:0000313" key="3">
    <source>
        <dbReference type="EMBL" id="KAG7371577.1"/>
    </source>
</evidence>
<accession>A0A9K3Q4Z2</accession>
<proteinExistence type="predicted"/>
<keyword evidence="4" id="KW-1185">Reference proteome</keyword>
<dbReference type="Proteomes" id="UP000693970">
    <property type="component" value="Unassembled WGS sequence"/>
</dbReference>
<evidence type="ECO:0000256" key="1">
    <source>
        <dbReference type="SAM" id="MobiDB-lite"/>
    </source>
</evidence>
<gene>
    <name evidence="3" type="ORF">IV203_020147</name>
    <name evidence="2" type="ORF">IV203_020337</name>
</gene>
<comment type="caution">
    <text evidence="3">The sequence shown here is derived from an EMBL/GenBank/DDBJ whole genome shotgun (WGS) entry which is preliminary data.</text>
</comment>
<dbReference type="EMBL" id="JAGRRH010000004">
    <property type="protein sequence ID" value="KAG7371577.1"/>
    <property type="molecule type" value="Genomic_DNA"/>
</dbReference>
<evidence type="ECO:0000313" key="2">
    <source>
        <dbReference type="EMBL" id="KAG7339184.1"/>
    </source>
</evidence>
<feature type="compositionally biased region" description="Low complexity" evidence="1">
    <location>
        <begin position="194"/>
        <end position="213"/>
    </location>
</feature>
<feature type="region of interest" description="Disordered" evidence="1">
    <location>
        <begin position="164"/>
        <end position="229"/>
    </location>
</feature>
<protein>
    <submittedName>
        <fullName evidence="3">Uncharacterized protein</fullName>
    </submittedName>
</protein>
<reference evidence="3" key="1">
    <citation type="journal article" date="2021" name="Sci. Rep.">
        <title>Diploid genomic architecture of Nitzschia inconspicua, an elite biomass production diatom.</title>
        <authorList>
            <person name="Oliver A."/>
            <person name="Podell S."/>
            <person name="Pinowska A."/>
            <person name="Traller J.C."/>
            <person name="Smith S.R."/>
            <person name="McClure R."/>
            <person name="Beliaev A."/>
            <person name="Bohutskyi P."/>
            <person name="Hill E.A."/>
            <person name="Rabines A."/>
            <person name="Zheng H."/>
            <person name="Allen L.Z."/>
            <person name="Kuo A."/>
            <person name="Grigoriev I.V."/>
            <person name="Allen A.E."/>
            <person name="Hazlebeck D."/>
            <person name="Allen E.E."/>
        </authorList>
    </citation>
    <scope>NUCLEOTIDE SEQUENCE</scope>
    <source>
        <strain evidence="3">Hildebrandi</strain>
    </source>
</reference>
<dbReference type="AlphaFoldDB" id="A0A9K3Q4Z2"/>
<name>A0A9K3Q4Z2_9STRA</name>
<evidence type="ECO:0000313" key="4">
    <source>
        <dbReference type="Proteomes" id="UP000693970"/>
    </source>
</evidence>
<reference evidence="3" key="2">
    <citation type="submission" date="2021-04" db="EMBL/GenBank/DDBJ databases">
        <authorList>
            <person name="Podell S."/>
        </authorList>
    </citation>
    <scope>NUCLEOTIDE SEQUENCE</scope>
    <source>
        <strain evidence="3">Hildebrandi</strain>
    </source>
</reference>
<dbReference type="EMBL" id="JAGRRH010000039">
    <property type="protein sequence ID" value="KAG7339184.1"/>
    <property type="molecule type" value="Genomic_DNA"/>
</dbReference>